<dbReference type="EMBL" id="LR215010">
    <property type="protein sequence ID" value="VEU68785.1"/>
    <property type="molecule type" value="Genomic_DNA"/>
</dbReference>
<dbReference type="RefSeq" id="WP_004794626.1">
    <property type="nucleotide sequence ID" value="NZ_LR215010.1"/>
</dbReference>
<accession>A0A449AQD6</accession>
<organism evidence="1 2">
    <name type="scientific">Mycoplasmopsis canis</name>
    <dbReference type="NCBI Taxonomy" id="29555"/>
    <lineage>
        <taxon>Bacteria</taxon>
        <taxon>Bacillati</taxon>
        <taxon>Mycoplasmatota</taxon>
        <taxon>Mycoplasmoidales</taxon>
        <taxon>Metamycoplasmataceae</taxon>
        <taxon>Mycoplasmopsis</taxon>
    </lineage>
</organism>
<sequence length="612" mass="71176">MKIKTKILLTTSLVGLIVPTISCTNTQKNHSKDSENSNNIDNSENLSELNNAKYDIETISYNLVDAILEFSREDLKPEIDKFLNNNENVETIEKIKNTEVFNLIQNLHNDDKFKSFKKDVLDNFAKGIKQSLNDYEAVVTVLDQVAKGWISVLSQSLIPTLKLNNLELTKIKEFFSDYGKFISFYHNKERLIRISNIPNNINVSSKYIQYGQEIKKMISDFEGANQNIFKNFSFKEFSKNHSKISDTLNSFLELSNSMIDKFDKDLWGDFINLNKKETKTFSIMSTNIIDYVESSNNVEKIIEASKKTVDNRELFTKIKSDEDRILIKEFFKENQNEAFKNYDFDLKASHFVEVSLINNNENIPINISLFNRDEKTNSFELLDDFEENNETTKISSIVPKHINHLVKINLHFNQSVLRKLRLHNAENPNLEKINKSFEEKFKENKNIENLFFLFQYKFNNLIAKSAELKDENTLEIETAISANRQNLYEYIDLDANSAVASPKHFFVSTLTLGEKDQNKFSLEANLSFDITFGISEEVYEKLFGKRFKKLGEEPKNVSTNKYVSEEKIVNGKKITQVSSKYTNDEKETFSAQYDQYLDKKKKIFNEIKILIK</sequence>
<protein>
    <submittedName>
        <fullName evidence="1">Uncharacterized protein</fullName>
    </submittedName>
</protein>
<reference evidence="1 2" key="1">
    <citation type="submission" date="2019-01" db="EMBL/GenBank/DDBJ databases">
        <authorList>
            <consortium name="Pathogen Informatics"/>
        </authorList>
    </citation>
    <scope>NUCLEOTIDE SEQUENCE [LARGE SCALE GENOMIC DNA]</scope>
    <source>
        <strain evidence="1 2">NCTC10146</strain>
    </source>
</reference>
<dbReference type="AlphaFoldDB" id="A0A449AQD6"/>
<dbReference type="Proteomes" id="UP000290495">
    <property type="component" value="Chromosome"/>
</dbReference>
<evidence type="ECO:0000313" key="2">
    <source>
        <dbReference type="Proteomes" id="UP000290495"/>
    </source>
</evidence>
<evidence type="ECO:0000313" key="1">
    <source>
        <dbReference type="EMBL" id="VEU68785.1"/>
    </source>
</evidence>
<proteinExistence type="predicted"/>
<gene>
    <name evidence="1" type="ORF">NCTC10146_00238</name>
</gene>
<name>A0A449AQD6_9BACT</name>